<evidence type="ECO:0000313" key="13">
    <source>
        <dbReference type="EMBL" id="CAI9596092.1"/>
    </source>
</evidence>
<dbReference type="InterPro" id="IPR051135">
    <property type="entry name" value="Gal/GlcNAc/GalNAc_ST"/>
</dbReference>
<evidence type="ECO:0000256" key="3">
    <source>
        <dbReference type="ARBA" id="ARBA00022679"/>
    </source>
</evidence>
<evidence type="ECO:0000256" key="9">
    <source>
        <dbReference type="ARBA" id="ARBA00023180"/>
    </source>
</evidence>
<evidence type="ECO:0000256" key="11">
    <source>
        <dbReference type="RuleBase" id="RU361155"/>
    </source>
</evidence>
<comment type="caution">
    <text evidence="13">The sequence shown here is derived from an EMBL/GenBank/DDBJ whole genome shotgun (WGS) entry which is preliminary data.</text>
</comment>
<proteinExistence type="inferred from homology"/>
<reference evidence="13" key="1">
    <citation type="submission" date="2023-05" db="EMBL/GenBank/DDBJ databases">
        <authorList>
            <person name="Stuckert A."/>
        </authorList>
    </citation>
    <scope>NUCLEOTIDE SEQUENCE</scope>
</reference>
<dbReference type="InterPro" id="IPR000863">
    <property type="entry name" value="Sulfotransferase_dom"/>
</dbReference>
<organism evidence="13 14">
    <name type="scientific">Staurois parvus</name>
    <dbReference type="NCBI Taxonomy" id="386267"/>
    <lineage>
        <taxon>Eukaryota</taxon>
        <taxon>Metazoa</taxon>
        <taxon>Chordata</taxon>
        <taxon>Craniata</taxon>
        <taxon>Vertebrata</taxon>
        <taxon>Euteleostomi</taxon>
        <taxon>Amphibia</taxon>
        <taxon>Batrachia</taxon>
        <taxon>Anura</taxon>
        <taxon>Neobatrachia</taxon>
        <taxon>Ranoidea</taxon>
        <taxon>Ranidae</taxon>
        <taxon>Staurois</taxon>
    </lineage>
</organism>
<dbReference type="InterPro" id="IPR027417">
    <property type="entry name" value="P-loop_NTPase"/>
</dbReference>
<comment type="similarity">
    <text evidence="2">Belongs to the sulfotransferase 1 family. Gal/GlcNAc/GalNAc subfamily.</text>
</comment>
<dbReference type="EC" id="2.8.2.-" evidence="11"/>
<dbReference type="Gene3D" id="3.40.50.300">
    <property type="entry name" value="P-loop containing nucleotide triphosphate hydrolases"/>
    <property type="match status" value="1"/>
</dbReference>
<accession>A0ABN9FJQ9</accession>
<evidence type="ECO:0000256" key="7">
    <source>
        <dbReference type="ARBA" id="ARBA00023034"/>
    </source>
</evidence>
<keyword evidence="4" id="KW-0812">Transmembrane</keyword>
<keyword evidence="3 11" id="KW-0808">Transferase</keyword>
<evidence type="ECO:0000256" key="4">
    <source>
        <dbReference type="ARBA" id="ARBA00022692"/>
    </source>
</evidence>
<evidence type="ECO:0000259" key="12">
    <source>
        <dbReference type="Pfam" id="PF00685"/>
    </source>
</evidence>
<dbReference type="Proteomes" id="UP001162483">
    <property type="component" value="Unassembled WGS sequence"/>
</dbReference>
<keyword evidence="7" id="KW-0333">Golgi apparatus</keyword>
<keyword evidence="14" id="KW-1185">Reference proteome</keyword>
<feature type="domain" description="Sulfotransferase" evidence="12">
    <location>
        <begin position="41"/>
        <end position="353"/>
    </location>
</feature>
<evidence type="ECO:0000256" key="5">
    <source>
        <dbReference type="ARBA" id="ARBA00022968"/>
    </source>
</evidence>
<dbReference type="SUPFAM" id="SSF52540">
    <property type="entry name" value="P-loop containing nucleoside triphosphate hydrolases"/>
    <property type="match status" value="1"/>
</dbReference>
<keyword evidence="5" id="KW-0735">Signal-anchor</keyword>
<sequence>MVRLRFNGSLAMGLLLLQTVLLLILYCKHNKPVARTEAKVHLLILSSWRSGSSFVGQIFSQHPKVFYLMEPAWHVWVSMFQNSAKVLHMAVRDLVRSVFLCDMSVFDAYMPKQRNVSTLFQWATSRALCTDPACKIFERDHITNESSCKTVCGKYPFDNIEQVCSMYSHVVIKEVRFFDLKVLYPLLNDPSLNFKVIHLVRDPRAVAKSREQSRKAFMRDNGIVLNTNGTKVDDIKYEVIQEICRSHVQIYETATYKAPSFLKDRYMLVRYEDVVQEPLKEIMQMYEFAHLQLTPKLKKWIHNITHGQSPGNRKEAFVITSRNAANVSQAWRNILSFEKVKKIQNVCKGAMKMLGYLPVDSMSEQEDLSIDVVLPRKRSQFSWL</sequence>
<evidence type="ECO:0000313" key="14">
    <source>
        <dbReference type="Proteomes" id="UP001162483"/>
    </source>
</evidence>
<dbReference type="PIRSF" id="PIRSF005883">
    <property type="entry name" value="Carbohydrate_sulfotransferase"/>
    <property type="match status" value="1"/>
</dbReference>
<evidence type="ECO:0000256" key="6">
    <source>
        <dbReference type="ARBA" id="ARBA00022989"/>
    </source>
</evidence>
<dbReference type="PANTHER" id="PTHR10704:SF4">
    <property type="entry name" value="CARBOHYDRATE SULFOTRANSFERASE 6"/>
    <property type="match status" value="1"/>
</dbReference>
<comment type="subcellular location">
    <subcellularLocation>
        <location evidence="1">Golgi apparatus membrane</location>
        <topology evidence="1">Single-pass type II membrane protein</topology>
    </subcellularLocation>
</comment>
<protein>
    <recommendedName>
        <fullName evidence="11">Sulfotransferase</fullName>
        <ecNumber evidence="11">2.8.2.-</ecNumber>
    </recommendedName>
</protein>
<gene>
    <name evidence="13" type="ORF">SPARVUS_LOCUS12012822</name>
</gene>
<dbReference type="EMBL" id="CATNWA010016883">
    <property type="protein sequence ID" value="CAI9596092.1"/>
    <property type="molecule type" value="Genomic_DNA"/>
</dbReference>
<evidence type="ECO:0000256" key="2">
    <source>
        <dbReference type="ARBA" id="ARBA00005530"/>
    </source>
</evidence>
<keyword evidence="8" id="KW-0472">Membrane</keyword>
<dbReference type="PANTHER" id="PTHR10704">
    <property type="entry name" value="CARBOHYDRATE SULFOTRANSFERASE"/>
    <property type="match status" value="1"/>
</dbReference>
<evidence type="ECO:0000256" key="10">
    <source>
        <dbReference type="ARBA" id="ARBA00023277"/>
    </source>
</evidence>
<evidence type="ECO:0000256" key="8">
    <source>
        <dbReference type="ARBA" id="ARBA00023136"/>
    </source>
</evidence>
<evidence type="ECO:0000256" key="1">
    <source>
        <dbReference type="ARBA" id="ARBA00004323"/>
    </source>
</evidence>
<dbReference type="InterPro" id="IPR016469">
    <property type="entry name" value="Carbohydrate_sulfotransferase"/>
</dbReference>
<keyword evidence="9" id="KW-0325">Glycoprotein</keyword>
<keyword evidence="6" id="KW-1133">Transmembrane helix</keyword>
<dbReference type="Pfam" id="PF00685">
    <property type="entry name" value="Sulfotransfer_1"/>
    <property type="match status" value="1"/>
</dbReference>
<keyword evidence="10" id="KW-0119">Carbohydrate metabolism</keyword>
<name>A0ABN9FJQ9_9NEOB</name>